<sequence length="227" mass="27119">MPPRNIIKVYSQDGYYHIYNRGVGKRRIFKEKSDYLTFLSFLKEALSEPVDPDLLKETFTLQGCSFQGVPHQPKNFHNKLYLLAFCLMPNHFHLLVRQINPTIITEFMRSLATRYSMYFNKRYNRVGSLFQNIFKAIQILDDNYLLHLSRYIHLNPQKNYKDLTRAYSSYADYLHLRNTEWVKTDIILNYFENKVAPEFKKFNSYKKFVEGYKTPPEDILGKLLLDE</sequence>
<gene>
    <name evidence="2" type="ORF">UT06_C0022G0002</name>
</gene>
<accession>A0A0G0KUS4</accession>
<evidence type="ECO:0000259" key="1">
    <source>
        <dbReference type="SMART" id="SM01321"/>
    </source>
</evidence>
<evidence type="ECO:0000313" key="3">
    <source>
        <dbReference type="Proteomes" id="UP000034710"/>
    </source>
</evidence>
<dbReference type="GO" id="GO:0004803">
    <property type="term" value="F:transposase activity"/>
    <property type="evidence" value="ECO:0007669"/>
    <property type="project" value="InterPro"/>
</dbReference>
<organism evidence="2 3">
    <name type="scientific">Candidatus Woesebacteria bacterium GW2011_GWA1_38_8</name>
    <dbReference type="NCBI Taxonomy" id="1618547"/>
    <lineage>
        <taxon>Bacteria</taxon>
        <taxon>Candidatus Woeseibacteriota</taxon>
    </lineage>
</organism>
<dbReference type="SUPFAM" id="SSF143422">
    <property type="entry name" value="Transposase IS200-like"/>
    <property type="match status" value="1"/>
</dbReference>
<dbReference type="AlphaFoldDB" id="A0A0G0KUS4"/>
<dbReference type="PANTHER" id="PTHR34322">
    <property type="entry name" value="TRANSPOSASE, Y1_TNP DOMAIN-CONTAINING"/>
    <property type="match status" value="1"/>
</dbReference>
<dbReference type="Proteomes" id="UP000034710">
    <property type="component" value="Unassembled WGS sequence"/>
</dbReference>
<dbReference type="PANTHER" id="PTHR34322:SF2">
    <property type="entry name" value="TRANSPOSASE IS200-LIKE DOMAIN-CONTAINING PROTEIN"/>
    <property type="match status" value="1"/>
</dbReference>
<dbReference type="SMART" id="SM01321">
    <property type="entry name" value="Y1_Tnp"/>
    <property type="match status" value="1"/>
</dbReference>
<protein>
    <recommendedName>
        <fullName evidence="1">Transposase IS200-like domain-containing protein</fullName>
    </recommendedName>
</protein>
<evidence type="ECO:0000313" key="2">
    <source>
        <dbReference type="EMBL" id="KKQ83438.1"/>
    </source>
</evidence>
<dbReference type="Pfam" id="PF01797">
    <property type="entry name" value="Y1_Tnp"/>
    <property type="match status" value="1"/>
</dbReference>
<dbReference type="InterPro" id="IPR002686">
    <property type="entry name" value="Transposase_17"/>
</dbReference>
<reference evidence="2 3" key="1">
    <citation type="journal article" date="2015" name="Nature">
        <title>rRNA introns, odd ribosomes, and small enigmatic genomes across a large radiation of phyla.</title>
        <authorList>
            <person name="Brown C.T."/>
            <person name="Hug L.A."/>
            <person name="Thomas B.C."/>
            <person name="Sharon I."/>
            <person name="Castelle C.J."/>
            <person name="Singh A."/>
            <person name="Wilkins M.J."/>
            <person name="Williams K.H."/>
            <person name="Banfield J.F."/>
        </authorList>
    </citation>
    <scope>NUCLEOTIDE SEQUENCE [LARGE SCALE GENOMIC DNA]</scope>
</reference>
<feature type="domain" description="Transposase IS200-like" evidence="1">
    <location>
        <begin position="11"/>
        <end position="155"/>
    </location>
</feature>
<name>A0A0G0KUS4_9BACT</name>
<dbReference type="GO" id="GO:0006313">
    <property type="term" value="P:DNA transposition"/>
    <property type="evidence" value="ECO:0007669"/>
    <property type="project" value="InterPro"/>
</dbReference>
<comment type="caution">
    <text evidence="2">The sequence shown here is derived from an EMBL/GenBank/DDBJ whole genome shotgun (WGS) entry which is preliminary data.</text>
</comment>
<dbReference type="Gene3D" id="3.30.70.1290">
    <property type="entry name" value="Transposase IS200-like"/>
    <property type="match status" value="1"/>
</dbReference>
<dbReference type="GO" id="GO:0003677">
    <property type="term" value="F:DNA binding"/>
    <property type="evidence" value="ECO:0007669"/>
    <property type="project" value="InterPro"/>
</dbReference>
<dbReference type="InterPro" id="IPR036515">
    <property type="entry name" value="Transposase_17_sf"/>
</dbReference>
<proteinExistence type="predicted"/>
<dbReference type="EMBL" id="LBVJ01000022">
    <property type="protein sequence ID" value="KKQ83438.1"/>
    <property type="molecule type" value="Genomic_DNA"/>
</dbReference>